<name>Q4N9G2_THEPA</name>
<dbReference type="GO" id="GO:0007020">
    <property type="term" value="P:microtubule nucleation"/>
    <property type="evidence" value="ECO:0007669"/>
    <property type="project" value="InterPro"/>
</dbReference>
<dbReference type="PANTHER" id="PTHR19302">
    <property type="entry name" value="GAMMA TUBULIN COMPLEX PROTEIN"/>
    <property type="match status" value="1"/>
</dbReference>
<dbReference type="RefSeq" id="XP_765679.1">
    <property type="nucleotide sequence ID" value="XM_760586.1"/>
</dbReference>
<evidence type="ECO:0000256" key="2">
    <source>
        <dbReference type="ARBA" id="ARBA00022490"/>
    </source>
</evidence>
<dbReference type="InterPro" id="IPR041470">
    <property type="entry name" value="GCP_N"/>
</dbReference>
<gene>
    <name evidence="6" type="ordered locus">TP01_0152</name>
</gene>
<organism evidence="6 7">
    <name type="scientific">Theileria parva</name>
    <name type="common">East coast fever infection agent</name>
    <dbReference type="NCBI Taxonomy" id="5875"/>
    <lineage>
        <taxon>Eukaryota</taxon>
        <taxon>Sar</taxon>
        <taxon>Alveolata</taxon>
        <taxon>Apicomplexa</taxon>
        <taxon>Aconoidasida</taxon>
        <taxon>Piroplasmida</taxon>
        <taxon>Theileriidae</taxon>
        <taxon>Theileria</taxon>
    </lineage>
</organism>
<reference evidence="6 7" key="1">
    <citation type="journal article" date="2005" name="Science">
        <title>Genome sequence of Theileria parva, a bovine pathogen that transforms lymphocytes.</title>
        <authorList>
            <person name="Gardner M.J."/>
            <person name="Bishop R."/>
            <person name="Shah T."/>
            <person name="de Villiers E.P."/>
            <person name="Carlton J.M."/>
            <person name="Hall N."/>
            <person name="Ren Q."/>
            <person name="Paulsen I.T."/>
            <person name="Pain A."/>
            <person name="Berriman M."/>
            <person name="Wilson R.J.M."/>
            <person name="Sato S."/>
            <person name="Ralph S.A."/>
            <person name="Mann D.J."/>
            <person name="Xiong Z."/>
            <person name="Shallom S.J."/>
            <person name="Weidman J."/>
            <person name="Jiang L."/>
            <person name="Lynn J."/>
            <person name="Weaver B."/>
            <person name="Shoaibi A."/>
            <person name="Domingo A.R."/>
            <person name="Wasawo D."/>
            <person name="Crabtree J."/>
            <person name="Wortman J.R."/>
            <person name="Haas B."/>
            <person name="Angiuoli S.V."/>
            <person name="Creasy T.H."/>
            <person name="Lu C."/>
            <person name="Suh B."/>
            <person name="Silva J.C."/>
            <person name="Utterback T.R."/>
            <person name="Feldblyum T.V."/>
            <person name="Pertea M."/>
            <person name="Allen J."/>
            <person name="Nierman W.C."/>
            <person name="Taracha E.L.N."/>
            <person name="Salzberg S.L."/>
            <person name="White O.R."/>
            <person name="Fitzhugh H.A."/>
            <person name="Morzaria S."/>
            <person name="Venter J.C."/>
            <person name="Fraser C.M."/>
            <person name="Nene V."/>
        </authorList>
    </citation>
    <scope>NUCLEOTIDE SEQUENCE [LARGE SCALE GENOMIC DNA]</scope>
    <source>
        <strain evidence="6 7">Muguga</strain>
    </source>
</reference>
<dbReference type="STRING" id="5875.Q4N9G2"/>
<dbReference type="GO" id="GO:0005874">
    <property type="term" value="C:microtubule"/>
    <property type="evidence" value="ECO:0007669"/>
    <property type="project" value="UniProtKB-KW"/>
</dbReference>
<dbReference type="InParanoid" id="Q4N9G2"/>
<evidence type="ECO:0000256" key="4">
    <source>
        <dbReference type="ARBA" id="ARBA00023212"/>
    </source>
</evidence>
<dbReference type="GO" id="GO:0031122">
    <property type="term" value="P:cytoplasmic microtubule organization"/>
    <property type="evidence" value="ECO:0007669"/>
    <property type="project" value="TreeGrafter"/>
</dbReference>
<keyword evidence="3" id="KW-0493">Microtubule</keyword>
<evidence type="ECO:0000313" key="6">
    <source>
        <dbReference type="EMBL" id="EAN33396.1"/>
    </source>
</evidence>
<dbReference type="GO" id="GO:0051225">
    <property type="term" value="P:spindle assembly"/>
    <property type="evidence" value="ECO:0007669"/>
    <property type="project" value="TreeGrafter"/>
</dbReference>
<dbReference type="GO" id="GO:0000930">
    <property type="term" value="C:gamma-tubulin complex"/>
    <property type="evidence" value="ECO:0007669"/>
    <property type="project" value="TreeGrafter"/>
</dbReference>
<dbReference type="EMBL" id="AAGK01000001">
    <property type="protein sequence ID" value="EAN33396.1"/>
    <property type="molecule type" value="Genomic_DNA"/>
</dbReference>
<feature type="domain" description="Gamma tubulin complex component protein N-terminal" evidence="5">
    <location>
        <begin position="251"/>
        <end position="518"/>
    </location>
</feature>
<keyword evidence="7" id="KW-1185">Reference proteome</keyword>
<sequence length="870" mass="99846">MYDSSESLAKEFLKLIEYLSNNSRSAYNGISISKIPDFSAEIPNQTQIASKLEAELVTLLDEFDISEPLNFNLYDVLRDYDRYFNSKNKIPFEYVNEIVMSVTLGSKDFSSVLQLLFLLRDKACFLDGQFTNNPLPDVPSNDFQINKEKSEELMLDEFLSSQLRQLYYSPLILESDTAFTPTNINLPSYNNNQTVDNKRSDTNVLDDSNIPSDKNDLSYVVNGTEMSESDSPYSLVSVDDNVLAEGDLVLDMLYLLKGVDGKYFKRMRTYYSLVNPTLKISSDFKFVISKIIFVADLYNTVKLYLNQLNSSNPTNSHSLQSQYNLKNSNNLQKLYNNLSGIKNADPILNCLLQAIVEELTGYAKLLDLLLLNFGDYLTLLQLYSLLHKPYRKIRIIYSLVTCDHVSPNALYRLTFTGNYEHRGLYLRLLKKSLVPFFEVIFRWLYSGELSSVASNMGFFINFSDGCFTFDSSKLFHFFPKTLAEDIFEKGLLFNQLKRLKKSNLPTPTLNSFLQLLNLQSALSQLQNNATHTNGNTNTTSVNTVNTVDEVKDNEEWSLEYTLTTLKNIVSGLRYSEDIASTLIKDYQLLDFINNSLLYSIIPNPCPKKDYTSNYTNNILNKAMDSSKLVEGLGNLRDNLELIRSFPYSLLFDDSYDFINSLMSLSSLFNAAVDSLNRIFLDYIWFYRLSTGILDLSSFFNKINFYRSEMISFMFSVQPFHDVKFHFNIFKEDVQRSKDLSNLRDSLSKFKKNIKSHLFPSLTDCFKNILDFSSSISRIFTSLNKIQSTSNCTSGINGANNFRNYLDKLMDDMDPVSVVKYIEDQLMDESISSCCLQYGLDFRKNVTKLSRGPLALPLMDFNNYYIINKCN</sequence>
<comment type="subcellular location">
    <subcellularLocation>
        <location evidence="1">Cytoplasm</location>
        <location evidence="1">Cytoskeleton</location>
    </subcellularLocation>
</comment>
<dbReference type="GO" id="GO:0000922">
    <property type="term" value="C:spindle pole"/>
    <property type="evidence" value="ECO:0007669"/>
    <property type="project" value="InterPro"/>
</dbReference>
<dbReference type="Pfam" id="PF17681">
    <property type="entry name" value="GCP_N_terminal"/>
    <property type="match status" value="1"/>
</dbReference>
<dbReference type="GeneID" id="3502886"/>
<evidence type="ECO:0000259" key="5">
    <source>
        <dbReference type="Pfam" id="PF17681"/>
    </source>
</evidence>
<dbReference type="Proteomes" id="UP000001949">
    <property type="component" value="Unassembled WGS sequence"/>
</dbReference>
<keyword evidence="2" id="KW-0963">Cytoplasm</keyword>
<protein>
    <recommendedName>
        <fullName evidence="5">Gamma tubulin complex component protein N-terminal domain-containing protein</fullName>
    </recommendedName>
</protein>
<proteinExistence type="predicted"/>
<dbReference type="OMA" id="EMSHFAN"/>
<dbReference type="PANTHER" id="PTHR19302:SF14">
    <property type="entry name" value="GAMMA-TUBULIN COMPLEX COMPONENT 3"/>
    <property type="match status" value="1"/>
</dbReference>
<evidence type="ECO:0000256" key="3">
    <source>
        <dbReference type="ARBA" id="ARBA00022701"/>
    </source>
</evidence>
<dbReference type="KEGG" id="tpv:TP01_0152"/>
<dbReference type="GO" id="GO:0051321">
    <property type="term" value="P:meiotic cell cycle"/>
    <property type="evidence" value="ECO:0007669"/>
    <property type="project" value="TreeGrafter"/>
</dbReference>
<dbReference type="GO" id="GO:0000278">
    <property type="term" value="P:mitotic cell cycle"/>
    <property type="evidence" value="ECO:0007669"/>
    <property type="project" value="TreeGrafter"/>
</dbReference>
<comment type="caution">
    <text evidence="6">The sequence shown here is derived from an EMBL/GenBank/DDBJ whole genome shotgun (WGS) entry which is preliminary data.</text>
</comment>
<dbReference type="AlphaFoldDB" id="Q4N9G2"/>
<dbReference type="GO" id="GO:0043015">
    <property type="term" value="F:gamma-tubulin binding"/>
    <property type="evidence" value="ECO:0007669"/>
    <property type="project" value="InterPro"/>
</dbReference>
<evidence type="ECO:0000313" key="7">
    <source>
        <dbReference type="Proteomes" id="UP000001949"/>
    </source>
</evidence>
<keyword evidence="4" id="KW-0206">Cytoskeleton</keyword>
<dbReference type="GO" id="GO:0051011">
    <property type="term" value="F:microtubule minus-end binding"/>
    <property type="evidence" value="ECO:0007669"/>
    <property type="project" value="TreeGrafter"/>
</dbReference>
<accession>Q4N9G2</accession>
<dbReference type="VEuPathDB" id="PiroplasmaDB:TpMuguga_01g00152"/>
<dbReference type="InterPro" id="IPR007259">
    <property type="entry name" value="GCP"/>
</dbReference>
<dbReference type="eggNOG" id="KOG2000">
    <property type="taxonomic scope" value="Eukaryota"/>
</dbReference>
<evidence type="ECO:0000256" key="1">
    <source>
        <dbReference type="ARBA" id="ARBA00004245"/>
    </source>
</evidence>